<proteinExistence type="inferred from homology"/>
<dbReference type="SUPFAM" id="SSF103481">
    <property type="entry name" value="Multidrug resistance efflux transporter EmrE"/>
    <property type="match status" value="2"/>
</dbReference>
<dbReference type="InterPro" id="IPR004626">
    <property type="entry name" value="RarD"/>
</dbReference>
<keyword evidence="6 8" id="KW-1133">Transmembrane helix</keyword>
<reference evidence="10 11" key="1">
    <citation type="journal article" date="2014" name="Genome Biol. Evol.">
        <title>The secreted proteins of Achlya hypogyna and Thraustotheca clavata identify the ancestral oomycete secretome and reveal gene acquisitions by horizontal gene transfer.</title>
        <authorList>
            <person name="Misner I."/>
            <person name="Blouin N."/>
            <person name="Leonard G."/>
            <person name="Richards T.A."/>
            <person name="Lane C.E."/>
        </authorList>
    </citation>
    <scope>NUCLEOTIDE SEQUENCE [LARGE SCALE GENOMIC DNA]</scope>
    <source>
        <strain evidence="10 11">ATCC 34112</strain>
    </source>
</reference>
<evidence type="ECO:0000256" key="6">
    <source>
        <dbReference type="ARBA" id="ARBA00022989"/>
    </source>
</evidence>
<dbReference type="Pfam" id="PF00892">
    <property type="entry name" value="EamA"/>
    <property type="match status" value="1"/>
</dbReference>
<feature type="transmembrane region" description="Helical" evidence="8">
    <location>
        <begin position="136"/>
        <end position="152"/>
    </location>
</feature>
<comment type="caution">
    <text evidence="10">The sequence shown here is derived from an EMBL/GenBank/DDBJ whole genome shotgun (WGS) entry which is preliminary data.</text>
</comment>
<keyword evidence="11" id="KW-1185">Reference proteome</keyword>
<feature type="transmembrane region" description="Helical" evidence="8">
    <location>
        <begin position="113"/>
        <end position="130"/>
    </location>
</feature>
<protein>
    <submittedName>
        <fullName evidence="10">DMT superfamily transporter protein RarD</fullName>
    </submittedName>
</protein>
<evidence type="ECO:0000256" key="5">
    <source>
        <dbReference type="ARBA" id="ARBA00022692"/>
    </source>
</evidence>
<dbReference type="InterPro" id="IPR037185">
    <property type="entry name" value="EmrE-like"/>
</dbReference>
<evidence type="ECO:0000259" key="9">
    <source>
        <dbReference type="Pfam" id="PF00892"/>
    </source>
</evidence>
<feature type="transmembrane region" description="Helical" evidence="8">
    <location>
        <begin position="164"/>
        <end position="185"/>
    </location>
</feature>
<evidence type="ECO:0000256" key="8">
    <source>
        <dbReference type="SAM" id="Phobius"/>
    </source>
</evidence>
<dbReference type="GO" id="GO:0005886">
    <property type="term" value="C:plasma membrane"/>
    <property type="evidence" value="ECO:0007669"/>
    <property type="project" value="UniProtKB-SubCell"/>
</dbReference>
<organism evidence="10 11">
    <name type="scientific">Thraustotheca clavata</name>
    <dbReference type="NCBI Taxonomy" id="74557"/>
    <lineage>
        <taxon>Eukaryota</taxon>
        <taxon>Sar</taxon>
        <taxon>Stramenopiles</taxon>
        <taxon>Oomycota</taxon>
        <taxon>Saprolegniomycetes</taxon>
        <taxon>Saprolegniales</taxon>
        <taxon>Achlyaceae</taxon>
        <taxon>Thraustotheca</taxon>
    </lineage>
</organism>
<evidence type="ECO:0000256" key="3">
    <source>
        <dbReference type="ARBA" id="ARBA00022448"/>
    </source>
</evidence>
<evidence type="ECO:0000256" key="2">
    <source>
        <dbReference type="ARBA" id="ARBA00007362"/>
    </source>
</evidence>
<evidence type="ECO:0000313" key="11">
    <source>
        <dbReference type="Proteomes" id="UP000243217"/>
    </source>
</evidence>
<evidence type="ECO:0000256" key="1">
    <source>
        <dbReference type="ARBA" id="ARBA00004651"/>
    </source>
</evidence>
<name>A0A1V9YV65_9STRA</name>
<feature type="transmembrane region" description="Helical" evidence="8">
    <location>
        <begin position="28"/>
        <end position="45"/>
    </location>
</feature>
<sequence length="303" mass="33686">MRDVKGLAFAASAYLLRGFQPIYWKQMLVWSFPILIVFLVITRQFRSWFSPACQFQIYKVYSISALLLGCNFFLCLWAVNAGHVLQVGLGFFINPLVSVLLGVVFLKERLPMMQWVAIGIAVIGVVVETIGYGEFPWISLSIASVFGFYGLVQKKASLTGLQGVSIELLLLSIPCLISLIILEIQGTSSFGHSGAKLNWLMVGCGLATILPQLCFATALETIPLTTIGLIQFMTPSIQVILMYHEKFSTTKAIGFGCVRASLILFTYLSLRDKFKASNDPSDNQINSPQSQYQIYQRPLNDLK</sequence>
<feature type="domain" description="EamA" evidence="9">
    <location>
        <begin position="6"/>
        <end position="127"/>
    </location>
</feature>
<evidence type="ECO:0000256" key="4">
    <source>
        <dbReference type="ARBA" id="ARBA00022475"/>
    </source>
</evidence>
<feature type="transmembrane region" description="Helical" evidence="8">
    <location>
        <begin position="85"/>
        <end position="106"/>
    </location>
</feature>
<dbReference type="Proteomes" id="UP000243217">
    <property type="component" value="Unassembled WGS sequence"/>
</dbReference>
<keyword evidence="5 8" id="KW-0812">Transmembrane</keyword>
<feature type="transmembrane region" description="Helical" evidence="8">
    <location>
        <begin position="57"/>
        <end position="79"/>
    </location>
</feature>
<evidence type="ECO:0000256" key="7">
    <source>
        <dbReference type="ARBA" id="ARBA00023136"/>
    </source>
</evidence>
<dbReference type="InterPro" id="IPR000620">
    <property type="entry name" value="EamA_dom"/>
</dbReference>
<keyword evidence="3" id="KW-0813">Transport</keyword>
<gene>
    <name evidence="10" type="ORF">THRCLA_09638</name>
</gene>
<dbReference type="AlphaFoldDB" id="A0A1V9YV65"/>
<keyword evidence="7 8" id="KW-0472">Membrane</keyword>
<comment type="similarity">
    <text evidence="2">Belongs to the EamA transporter family.</text>
</comment>
<feature type="transmembrane region" description="Helical" evidence="8">
    <location>
        <begin position="197"/>
        <end position="215"/>
    </location>
</feature>
<evidence type="ECO:0000313" key="10">
    <source>
        <dbReference type="EMBL" id="OQR89679.1"/>
    </source>
</evidence>
<accession>A0A1V9YV65</accession>
<dbReference type="EMBL" id="JNBS01002685">
    <property type="protein sequence ID" value="OQR89679.1"/>
    <property type="molecule type" value="Genomic_DNA"/>
</dbReference>
<keyword evidence="4" id="KW-1003">Cell membrane</keyword>
<dbReference type="NCBIfam" id="TIGR00688">
    <property type="entry name" value="rarD"/>
    <property type="match status" value="1"/>
</dbReference>
<comment type="subcellular location">
    <subcellularLocation>
        <location evidence="1">Cell membrane</location>
        <topology evidence="1">Multi-pass membrane protein</topology>
    </subcellularLocation>
</comment>